<proteinExistence type="predicted"/>
<keyword evidence="1" id="KW-0677">Repeat</keyword>
<evidence type="ECO:0000313" key="5">
    <source>
        <dbReference type="Proteomes" id="UP000023435"/>
    </source>
</evidence>
<evidence type="ECO:0000256" key="1">
    <source>
        <dbReference type="ARBA" id="ARBA00022737"/>
    </source>
</evidence>
<dbReference type="SMART" id="SM00248">
    <property type="entry name" value="ANK"/>
    <property type="match status" value="4"/>
</dbReference>
<dbReference type="InterPro" id="IPR002110">
    <property type="entry name" value="Ankyrin_rpt"/>
</dbReference>
<dbReference type="InterPro" id="IPR050889">
    <property type="entry name" value="Dendritic_Spine_Reg/Scaffold"/>
</dbReference>
<dbReference type="SUPFAM" id="SSF48403">
    <property type="entry name" value="Ankyrin repeat"/>
    <property type="match status" value="1"/>
</dbReference>
<feature type="repeat" description="ANK" evidence="3">
    <location>
        <begin position="28"/>
        <end position="60"/>
    </location>
</feature>
<keyword evidence="2 3" id="KW-0040">ANK repeat</keyword>
<comment type="caution">
    <text evidence="4">The sequence shown here is derived from an EMBL/GenBank/DDBJ whole genome shotgun (WGS) entry which is preliminary data.</text>
</comment>
<gene>
    <name evidence="4" type="ORF">AZ78_0919</name>
</gene>
<dbReference type="PANTHER" id="PTHR24166:SF48">
    <property type="entry name" value="PROTEIN VAPYRIN"/>
    <property type="match status" value="1"/>
</dbReference>
<reference evidence="4 5" key="1">
    <citation type="journal article" date="2014" name="Genome Announc.">
        <title>Draft Genome Sequence of Lysobacter capsici AZ78, a Bacterium Antagonistic to Plant-Pathogenic Oomycetes.</title>
        <authorList>
            <person name="Puopolo G."/>
            <person name="Sonego P."/>
            <person name="Engelen K."/>
            <person name="Pertot I."/>
        </authorList>
    </citation>
    <scope>NUCLEOTIDE SEQUENCE [LARGE SCALE GENOMIC DNA]</scope>
    <source>
        <strain evidence="4 5">AZ78</strain>
    </source>
</reference>
<name>A0A108U6C4_9GAMM</name>
<dbReference type="Gene3D" id="1.25.40.20">
    <property type="entry name" value="Ankyrin repeat-containing domain"/>
    <property type="match status" value="1"/>
</dbReference>
<dbReference type="Proteomes" id="UP000023435">
    <property type="component" value="Unassembled WGS sequence"/>
</dbReference>
<evidence type="ECO:0000256" key="3">
    <source>
        <dbReference type="PROSITE-ProRule" id="PRU00023"/>
    </source>
</evidence>
<dbReference type="Pfam" id="PF13637">
    <property type="entry name" value="Ank_4"/>
    <property type="match status" value="1"/>
</dbReference>
<dbReference type="EMBL" id="JAJA02000001">
    <property type="protein sequence ID" value="KWS03373.1"/>
    <property type="molecule type" value="Genomic_DNA"/>
</dbReference>
<keyword evidence="5" id="KW-1185">Reference proteome</keyword>
<dbReference type="PROSITE" id="PS50297">
    <property type="entry name" value="ANK_REP_REGION"/>
    <property type="match status" value="4"/>
</dbReference>
<protein>
    <submittedName>
        <fullName evidence="4">Ankyrin repeat</fullName>
    </submittedName>
</protein>
<evidence type="ECO:0000313" key="4">
    <source>
        <dbReference type="EMBL" id="KWS03373.1"/>
    </source>
</evidence>
<organism evidence="4 5">
    <name type="scientific">Lysobacter capsici AZ78</name>
    <dbReference type="NCBI Taxonomy" id="1444315"/>
    <lineage>
        <taxon>Bacteria</taxon>
        <taxon>Pseudomonadati</taxon>
        <taxon>Pseudomonadota</taxon>
        <taxon>Gammaproteobacteria</taxon>
        <taxon>Lysobacterales</taxon>
        <taxon>Lysobacteraceae</taxon>
        <taxon>Lysobacter</taxon>
    </lineage>
</organism>
<feature type="repeat" description="ANK" evidence="3">
    <location>
        <begin position="128"/>
        <end position="160"/>
    </location>
</feature>
<sequence length="207" mass="21748">MADAVRSGDAAEIRRQLQSVAPDTPGADGTTLLMLAIARGHADSAHALLEGGADPNRAGPDGKTPVHLAAFADDPELLRVVLAHGGKPDARNTQTDATPLESALLGGNPTQLRILLDAGADPNQVDRNGDTALHVAARTNAGAALLLLLERGANPLANNSRGASFQSYYFKFPRNALNERALAERRAIVAWLKSHDVPLEASVQADY</sequence>
<accession>A0A108U6C4</accession>
<evidence type="ECO:0000256" key="2">
    <source>
        <dbReference type="ARBA" id="ARBA00023043"/>
    </source>
</evidence>
<dbReference type="InterPro" id="IPR036770">
    <property type="entry name" value="Ankyrin_rpt-contain_sf"/>
</dbReference>
<dbReference type="Pfam" id="PF12796">
    <property type="entry name" value="Ank_2"/>
    <property type="match status" value="1"/>
</dbReference>
<feature type="repeat" description="ANK" evidence="3">
    <location>
        <begin position="95"/>
        <end position="127"/>
    </location>
</feature>
<dbReference type="PROSITE" id="PS50088">
    <property type="entry name" value="ANK_REPEAT"/>
    <property type="match status" value="4"/>
</dbReference>
<feature type="repeat" description="ANK" evidence="3">
    <location>
        <begin position="61"/>
        <end position="93"/>
    </location>
</feature>
<dbReference type="PANTHER" id="PTHR24166">
    <property type="entry name" value="ROLLING PEBBLES, ISOFORM B"/>
    <property type="match status" value="1"/>
</dbReference>
<dbReference type="AlphaFoldDB" id="A0A108U6C4"/>